<dbReference type="EMBL" id="VWSG01000001">
    <property type="protein sequence ID" value="KAA5538259.1"/>
    <property type="molecule type" value="Genomic_DNA"/>
</dbReference>
<evidence type="ECO:0000256" key="5">
    <source>
        <dbReference type="SAM" id="Phobius"/>
    </source>
</evidence>
<sequence length="419" mass="46746">MENPLVNQIKQYISPDFISSLAVSTNETEASINNAFDVAIPALLLKMHHKGDAYLRSMFSEIQNVFANSVNEFEFKLEKTASYLDDFLGTDKQEFVERISAFSNISQTSAHSVLKTAFLGIIDYYKGLDANFDLSTINGVMSNNLTSLKSMIPVGFGSLGTVDSTINQPTAVRMEEREHADAVINNVVNNNEKDQFKTNESPYADPQKDKSGNMLKYILIPLLLGIVLIFFLYRGCNREVTIEESVVKDTIQNDTSTTVTTTRTTKEIVVNDQVKLNAYSDGIEDQMVAFLNKGEYKTMNEDQLKDKWFNFDDLNFEHNTANVLPESQKQLDNIAQILTAYPELKVKIGGYTDKTGDEAINKKVSTDRAMAVKKFLEGKGLGKQVVGAEGYGSEFAVHPADASEELRLTDRKVALSIRN</sequence>
<keyword evidence="5" id="KW-1133">Transmembrane helix</keyword>
<dbReference type="PRINTS" id="PR01021">
    <property type="entry name" value="OMPADOMAIN"/>
</dbReference>
<dbReference type="CDD" id="cd07185">
    <property type="entry name" value="OmpA_C-like"/>
    <property type="match status" value="1"/>
</dbReference>
<keyword evidence="3" id="KW-0998">Cell outer membrane</keyword>
<gene>
    <name evidence="7" type="ORF">F0460_01255</name>
</gene>
<evidence type="ECO:0000256" key="4">
    <source>
        <dbReference type="PROSITE-ProRule" id="PRU00473"/>
    </source>
</evidence>
<dbReference type="GO" id="GO:0009279">
    <property type="term" value="C:cell outer membrane"/>
    <property type="evidence" value="ECO:0007669"/>
    <property type="project" value="UniProtKB-SubCell"/>
</dbReference>
<evidence type="ECO:0000256" key="3">
    <source>
        <dbReference type="ARBA" id="ARBA00023237"/>
    </source>
</evidence>
<feature type="domain" description="OmpA-like" evidence="6">
    <location>
        <begin position="303"/>
        <end position="419"/>
    </location>
</feature>
<evidence type="ECO:0000256" key="1">
    <source>
        <dbReference type="ARBA" id="ARBA00004442"/>
    </source>
</evidence>
<keyword evidence="5" id="KW-0812">Transmembrane</keyword>
<reference evidence="7 8" key="1">
    <citation type="submission" date="2019-09" db="EMBL/GenBank/DDBJ databases">
        <title>Genome sequence and assembly of Flavobacterium sp.</title>
        <authorList>
            <person name="Chhetri G."/>
        </authorList>
    </citation>
    <scope>NUCLEOTIDE SEQUENCE [LARGE SCALE GENOMIC DNA]</scope>
    <source>
        <strain evidence="7 8">SNL9</strain>
    </source>
</reference>
<keyword evidence="2 4" id="KW-0472">Membrane</keyword>
<dbReference type="Pfam" id="PF00691">
    <property type="entry name" value="OmpA"/>
    <property type="match status" value="1"/>
</dbReference>
<dbReference type="PANTHER" id="PTHR30329:SF21">
    <property type="entry name" value="LIPOPROTEIN YIAD-RELATED"/>
    <property type="match status" value="1"/>
</dbReference>
<dbReference type="InterPro" id="IPR006664">
    <property type="entry name" value="OMP_bac"/>
</dbReference>
<evidence type="ECO:0000313" key="7">
    <source>
        <dbReference type="EMBL" id="KAA5538259.1"/>
    </source>
</evidence>
<dbReference type="Gene3D" id="3.30.1330.60">
    <property type="entry name" value="OmpA-like domain"/>
    <property type="match status" value="1"/>
</dbReference>
<dbReference type="InterPro" id="IPR050330">
    <property type="entry name" value="Bact_OuterMem_StrucFunc"/>
</dbReference>
<dbReference type="Proteomes" id="UP000325141">
    <property type="component" value="Unassembled WGS sequence"/>
</dbReference>
<protein>
    <submittedName>
        <fullName evidence="7">OmpA family protein</fullName>
    </submittedName>
</protein>
<feature type="transmembrane region" description="Helical" evidence="5">
    <location>
        <begin position="214"/>
        <end position="233"/>
    </location>
</feature>
<comment type="subcellular location">
    <subcellularLocation>
        <location evidence="1">Cell outer membrane</location>
    </subcellularLocation>
</comment>
<comment type="caution">
    <text evidence="7">The sequence shown here is derived from an EMBL/GenBank/DDBJ whole genome shotgun (WGS) entry which is preliminary data.</text>
</comment>
<evidence type="ECO:0000313" key="8">
    <source>
        <dbReference type="Proteomes" id="UP000325141"/>
    </source>
</evidence>
<dbReference type="RefSeq" id="WP_150009500.1">
    <property type="nucleotide sequence ID" value="NZ_VWSG01000001.1"/>
</dbReference>
<keyword evidence="8" id="KW-1185">Reference proteome</keyword>
<evidence type="ECO:0000256" key="2">
    <source>
        <dbReference type="ARBA" id="ARBA00023136"/>
    </source>
</evidence>
<dbReference type="InterPro" id="IPR036737">
    <property type="entry name" value="OmpA-like_sf"/>
</dbReference>
<dbReference type="InterPro" id="IPR006665">
    <property type="entry name" value="OmpA-like"/>
</dbReference>
<dbReference type="PANTHER" id="PTHR30329">
    <property type="entry name" value="STATOR ELEMENT OF FLAGELLAR MOTOR COMPLEX"/>
    <property type="match status" value="1"/>
</dbReference>
<proteinExistence type="predicted"/>
<accession>A0A5M6CYA2</accession>
<organism evidence="7 8">
    <name type="scientific">Paenimyroides baculatum</name>
    <dbReference type="NCBI Taxonomy" id="2608000"/>
    <lineage>
        <taxon>Bacteria</taxon>
        <taxon>Pseudomonadati</taxon>
        <taxon>Bacteroidota</taxon>
        <taxon>Flavobacteriia</taxon>
        <taxon>Flavobacteriales</taxon>
        <taxon>Flavobacteriaceae</taxon>
        <taxon>Paenimyroides</taxon>
    </lineage>
</organism>
<name>A0A5M6CYA2_9FLAO</name>
<evidence type="ECO:0000259" key="6">
    <source>
        <dbReference type="PROSITE" id="PS51123"/>
    </source>
</evidence>
<dbReference type="AlphaFoldDB" id="A0A5M6CYA2"/>
<dbReference type="PROSITE" id="PS51123">
    <property type="entry name" value="OMPA_2"/>
    <property type="match status" value="1"/>
</dbReference>
<dbReference type="SUPFAM" id="SSF103088">
    <property type="entry name" value="OmpA-like"/>
    <property type="match status" value="1"/>
</dbReference>